<proteinExistence type="predicted"/>
<dbReference type="AlphaFoldDB" id="A0AAN6NKG5"/>
<dbReference type="EMBL" id="MU859537">
    <property type="protein sequence ID" value="KAK3946754.1"/>
    <property type="molecule type" value="Genomic_DNA"/>
</dbReference>
<feature type="compositionally biased region" description="Polar residues" evidence="1">
    <location>
        <begin position="119"/>
        <end position="132"/>
    </location>
</feature>
<reference evidence="2" key="2">
    <citation type="submission" date="2023-06" db="EMBL/GenBank/DDBJ databases">
        <authorList>
            <consortium name="Lawrence Berkeley National Laboratory"/>
            <person name="Mondo S.J."/>
            <person name="Hensen N."/>
            <person name="Bonometti L."/>
            <person name="Westerberg I."/>
            <person name="Brannstrom I.O."/>
            <person name="Guillou S."/>
            <person name="Cros-Aarteil S."/>
            <person name="Calhoun S."/>
            <person name="Haridas S."/>
            <person name="Kuo A."/>
            <person name="Pangilinan J."/>
            <person name="Riley R."/>
            <person name="Labutti K."/>
            <person name="Andreopoulos B."/>
            <person name="Lipzen A."/>
            <person name="Chen C."/>
            <person name="Yanf M."/>
            <person name="Daum C."/>
            <person name="Ng V."/>
            <person name="Clum A."/>
            <person name="Steindorff A."/>
            <person name="Ohm R."/>
            <person name="Martin F."/>
            <person name="Silar P."/>
            <person name="Natvig D."/>
            <person name="Lalanne C."/>
            <person name="Gautier V."/>
            <person name="Ament-Velasquez S.L."/>
            <person name="Kruys A."/>
            <person name="Hutchinson M.I."/>
            <person name="Powell A.J."/>
            <person name="Barry K."/>
            <person name="Miller A.N."/>
            <person name="Grigoriev I.V."/>
            <person name="Debuchy R."/>
            <person name="Gladieux P."/>
            <person name="Thoren M.H."/>
            <person name="Johannesson H."/>
        </authorList>
    </citation>
    <scope>NUCLEOTIDE SEQUENCE</scope>
    <source>
        <strain evidence="2">CBS 626.80</strain>
    </source>
</reference>
<feature type="non-terminal residue" evidence="2">
    <location>
        <position position="1"/>
    </location>
</feature>
<evidence type="ECO:0000313" key="3">
    <source>
        <dbReference type="Proteomes" id="UP001303222"/>
    </source>
</evidence>
<evidence type="ECO:0000256" key="1">
    <source>
        <dbReference type="SAM" id="MobiDB-lite"/>
    </source>
</evidence>
<keyword evidence="3" id="KW-1185">Reference proteome</keyword>
<evidence type="ECO:0000313" key="2">
    <source>
        <dbReference type="EMBL" id="KAK3946754.1"/>
    </source>
</evidence>
<gene>
    <name evidence="2" type="ORF">QBC32DRAFT_388116</name>
</gene>
<name>A0AAN6NKG5_9PEZI</name>
<sequence length="328" mass="36171">TTSRKNSRSHSSSSGKKRRESIIAQIHAIEAEMGLIPEDSAIIPEIPQVPSLDEIEASRKAKIQAQIEALEQEKLFATQMARESFVTRRRASSSVSHATTSSGTTNSENDGPASIDSFPLSSQHPSTATSVNLGHDQEDKSLIDVPEVPELTNNGLWTAPAPIPQPIPLPIPTLWTPPPSPASSFESYEEALPSPKLLWQPKPGKPEIVAKTDEDREAHERRALGRNGLLTKQRKAEILEQIKALESGGMSAKEVFVKQGLWKKSEVKVEKKGEKDWSATHSSVAVEQLIFDKQKRNRFGQHGDHFDIPIQPLKPARMFVDCVHLGDL</sequence>
<reference evidence="2" key="1">
    <citation type="journal article" date="2023" name="Mol. Phylogenet. Evol.">
        <title>Genome-scale phylogeny and comparative genomics of the fungal order Sordariales.</title>
        <authorList>
            <person name="Hensen N."/>
            <person name="Bonometti L."/>
            <person name="Westerberg I."/>
            <person name="Brannstrom I.O."/>
            <person name="Guillou S."/>
            <person name="Cros-Aarteil S."/>
            <person name="Calhoun S."/>
            <person name="Haridas S."/>
            <person name="Kuo A."/>
            <person name="Mondo S."/>
            <person name="Pangilinan J."/>
            <person name="Riley R."/>
            <person name="LaButti K."/>
            <person name="Andreopoulos B."/>
            <person name="Lipzen A."/>
            <person name="Chen C."/>
            <person name="Yan M."/>
            <person name="Daum C."/>
            <person name="Ng V."/>
            <person name="Clum A."/>
            <person name="Steindorff A."/>
            <person name="Ohm R.A."/>
            <person name="Martin F."/>
            <person name="Silar P."/>
            <person name="Natvig D.O."/>
            <person name="Lalanne C."/>
            <person name="Gautier V."/>
            <person name="Ament-Velasquez S.L."/>
            <person name="Kruys A."/>
            <person name="Hutchinson M.I."/>
            <person name="Powell A.J."/>
            <person name="Barry K."/>
            <person name="Miller A.N."/>
            <person name="Grigoriev I.V."/>
            <person name="Debuchy R."/>
            <person name="Gladieux P."/>
            <person name="Hiltunen Thoren M."/>
            <person name="Johannesson H."/>
        </authorList>
    </citation>
    <scope>NUCLEOTIDE SEQUENCE</scope>
    <source>
        <strain evidence="2">CBS 626.80</strain>
    </source>
</reference>
<feature type="compositionally biased region" description="Low complexity" evidence="1">
    <location>
        <begin position="92"/>
        <end position="105"/>
    </location>
</feature>
<organism evidence="2 3">
    <name type="scientific">Pseudoneurospora amorphoporcata</name>
    <dbReference type="NCBI Taxonomy" id="241081"/>
    <lineage>
        <taxon>Eukaryota</taxon>
        <taxon>Fungi</taxon>
        <taxon>Dikarya</taxon>
        <taxon>Ascomycota</taxon>
        <taxon>Pezizomycotina</taxon>
        <taxon>Sordariomycetes</taxon>
        <taxon>Sordariomycetidae</taxon>
        <taxon>Sordariales</taxon>
        <taxon>Sordariaceae</taxon>
        <taxon>Pseudoneurospora</taxon>
    </lineage>
</organism>
<comment type="caution">
    <text evidence="2">The sequence shown here is derived from an EMBL/GenBank/DDBJ whole genome shotgun (WGS) entry which is preliminary data.</text>
</comment>
<feature type="region of interest" description="Disordered" evidence="1">
    <location>
        <begin position="86"/>
        <end position="133"/>
    </location>
</feature>
<protein>
    <submittedName>
        <fullName evidence="2">Uncharacterized protein</fullName>
    </submittedName>
</protein>
<accession>A0AAN6NKG5</accession>
<dbReference type="Proteomes" id="UP001303222">
    <property type="component" value="Unassembled WGS sequence"/>
</dbReference>
<feature type="region of interest" description="Disordered" evidence="1">
    <location>
        <begin position="1"/>
        <end position="21"/>
    </location>
</feature>